<dbReference type="Proteomes" id="UP000016487">
    <property type="component" value="Unassembled WGS sequence"/>
</dbReference>
<reference evidence="1" key="1">
    <citation type="journal article" date="2012" name="J. Bacteriol.">
        <title>Genome sequences of type strains of seven species of the marine bacterium Pseudoalteromonas.</title>
        <authorList>
            <person name="Xie B.B."/>
            <person name="Shu Y.L."/>
            <person name="Qin Q.L."/>
            <person name="Rong J.C."/>
            <person name="Zhang X.Y."/>
            <person name="Chen X.L."/>
            <person name="Shi M."/>
            <person name="He H.L."/>
            <person name="Zhou B.C."/>
            <person name="Zhang Y.Z."/>
        </authorList>
    </citation>
    <scope>NUCLEOTIDE SEQUENCE</scope>
    <source>
        <strain evidence="1">DSM 8771</strain>
    </source>
</reference>
<sequence>MRHVYTGQLTNESLLINLYDLKLNQGMKTGEIILIFGDFAT</sequence>
<organism evidence="1 2">
    <name type="scientific">Pseudoalteromonas citrea</name>
    <dbReference type="NCBI Taxonomy" id="43655"/>
    <lineage>
        <taxon>Bacteria</taxon>
        <taxon>Pseudomonadati</taxon>
        <taxon>Pseudomonadota</taxon>
        <taxon>Gammaproteobacteria</taxon>
        <taxon>Alteromonadales</taxon>
        <taxon>Pseudoalteromonadaceae</taxon>
        <taxon>Pseudoalteromonas</taxon>
    </lineage>
</organism>
<protein>
    <submittedName>
        <fullName evidence="1">Uncharacterized protein</fullName>
    </submittedName>
</protein>
<accession>A0AAD4AGL6</accession>
<gene>
    <name evidence="1" type="ORF">PCIT_a3893</name>
</gene>
<dbReference type="EMBL" id="AHBZ03000023">
    <property type="protein sequence ID" value="KAF7767798.1"/>
    <property type="molecule type" value="Genomic_DNA"/>
</dbReference>
<dbReference type="AlphaFoldDB" id="A0AAD4AGL6"/>
<evidence type="ECO:0000313" key="1">
    <source>
        <dbReference type="EMBL" id="KAF7767798.1"/>
    </source>
</evidence>
<comment type="caution">
    <text evidence="1">The sequence shown here is derived from an EMBL/GenBank/DDBJ whole genome shotgun (WGS) entry which is preliminary data.</text>
</comment>
<evidence type="ECO:0000313" key="2">
    <source>
        <dbReference type="Proteomes" id="UP000016487"/>
    </source>
</evidence>
<proteinExistence type="predicted"/>
<reference evidence="1" key="2">
    <citation type="submission" date="2015-03" db="EMBL/GenBank/DDBJ databases">
        <title>Genome sequence of Pseudoalteromonas citrea.</title>
        <authorList>
            <person name="Xie B.-B."/>
            <person name="Rong J.-C."/>
            <person name="Qin Q.-L."/>
            <person name="Zhang Y.-Z."/>
        </authorList>
    </citation>
    <scope>NUCLEOTIDE SEQUENCE</scope>
    <source>
        <strain evidence="1">DSM 8771</strain>
    </source>
</reference>
<name>A0AAD4AGL6_9GAMM</name>